<dbReference type="AlphaFoldDB" id="A0A7M5VC77"/>
<keyword evidence="6" id="KW-0106">Calcium</keyword>
<dbReference type="PANTHER" id="PTHR45713">
    <property type="entry name" value="FTP DOMAIN-CONTAINING PROTEIN"/>
    <property type="match status" value="1"/>
</dbReference>
<dbReference type="GO" id="GO:0001868">
    <property type="term" value="P:regulation of complement activation, lectin pathway"/>
    <property type="evidence" value="ECO:0007669"/>
    <property type="project" value="UniProtKB-ARBA"/>
</dbReference>
<comment type="function">
    <text evidence="1">Acts as a defensive agent. Recognizes blood group fucosylated oligosaccharides including A, B, H and Lewis B-type antigens. Does not recognize Lewis A antigen and has low affinity for monovalent haptens.</text>
</comment>
<dbReference type="InterPro" id="IPR051941">
    <property type="entry name" value="BG_Antigen-Binding_Lectin"/>
</dbReference>
<organism evidence="9 10">
    <name type="scientific">Clytia hemisphaerica</name>
    <dbReference type="NCBI Taxonomy" id="252671"/>
    <lineage>
        <taxon>Eukaryota</taxon>
        <taxon>Metazoa</taxon>
        <taxon>Cnidaria</taxon>
        <taxon>Hydrozoa</taxon>
        <taxon>Hydroidolina</taxon>
        <taxon>Leptothecata</taxon>
        <taxon>Obeliida</taxon>
        <taxon>Clytiidae</taxon>
        <taxon>Clytia</taxon>
    </lineage>
</organism>
<dbReference type="InterPro" id="IPR008979">
    <property type="entry name" value="Galactose-bd-like_sf"/>
</dbReference>
<evidence type="ECO:0000313" key="9">
    <source>
        <dbReference type="EnsemblMetazoa" id="CLYHEMP010065.1"/>
    </source>
</evidence>
<dbReference type="SUPFAM" id="SSF49785">
    <property type="entry name" value="Galactose-binding domain-like"/>
    <property type="match status" value="2"/>
</dbReference>
<evidence type="ECO:0000256" key="6">
    <source>
        <dbReference type="ARBA" id="ARBA00022837"/>
    </source>
</evidence>
<evidence type="ECO:0000256" key="7">
    <source>
        <dbReference type="ARBA" id="ARBA00023157"/>
    </source>
</evidence>
<evidence type="ECO:0000259" key="8">
    <source>
        <dbReference type="SMART" id="SM00607"/>
    </source>
</evidence>
<dbReference type="SMART" id="SM00607">
    <property type="entry name" value="FTP"/>
    <property type="match status" value="1"/>
</dbReference>
<name>A0A7M5VC77_9CNID</name>
<proteinExistence type="inferred from homology"/>
<evidence type="ECO:0000313" key="10">
    <source>
        <dbReference type="Proteomes" id="UP000594262"/>
    </source>
</evidence>
<accession>A0A7M5VC77</accession>
<dbReference type="OrthoDB" id="547680at2759"/>
<dbReference type="GO" id="GO:0046872">
    <property type="term" value="F:metal ion binding"/>
    <property type="evidence" value="ECO:0007669"/>
    <property type="project" value="UniProtKB-KW"/>
</dbReference>
<dbReference type="Proteomes" id="UP000594262">
    <property type="component" value="Unplaced"/>
</dbReference>
<protein>
    <recommendedName>
        <fullName evidence="8">Fucolectin tachylectin-4 pentraxin-1 domain-containing protein</fullName>
    </recommendedName>
</protein>
<comment type="subunit">
    <text evidence="3">Homotrimer.</text>
</comment>
<comment type="similarity">
    <text evidence="2">Belongs to the fucolectin family.</text>
</comment>
<keyword evidence="4" id="KW-0479">Metal-binding</keyword>
<reference evidence="9" key="1">
    <citation type="submission" date="2021-01" db="UniProtKB">
        <authorList>
            <consortium name="EnsemblMetazoa"/>
        </authorList>
    </citation>
    <scope>IDENTIFICATION</scope>
</reference>
<dbReference type="InterPro" id="IPR006585">
    <property type="entry name" value="FTP1"/>
</dbReference>
<dbReference type="GO" id="GO:0042806">
    <property type="term" value="F:fucose binding"/>
    <property type="evidence" value="ECO:0007669"/>
    <property type="project" value="UniProtKB-ARBA"/>
</dbReference>
<sequence>VRKYWYENVMVQVPKWEEFALNAEKEYQIYKGPNLALSRPTYQSSNNRWDAELSFLAVDGKYKQCEERDDGISMTGYGHGQSWRVILDDVYEMTSVLLYNIIDYRSSKELSNVNIYVEDVGGKSHLCANTGNMNRVYIKEFKCKAGAVGNVVTLRKQASGGIRLCEVVVYGEKVERGQAQNLALHRPTTQSSTLRHHASGHAVDGQKATCSLSQNTCSKTDITWHGRKTWWEVSLDNSYHIDHVVIYGCGSSLADIVIFSIEEEEGFDFNRDRGRQPRDYYGGETRPNSVQQTVSICKNVVNVNDSLNVHNFKCDAPAFENILRIEKKHYGNYDEKLQLCRLGI</sequence>
<evidence type="ECO:0000256" key="4">
    <source>
        <dbReference type="ARBA" id="ARBA00022723"/>
    </source>
</evidence>
<dbReference type="Gene3D" id="2.60.120.260">
    <property type="entry name" value="Galactose-binding domain-like"/>
    <property type="match status" value="2"/>
</dbReference>
<evidence type="ECO:0000256" key="3">
    <source>
        <dbReference type="ARBA" id="ARBA00011233"/>
    </source>
</evidence>
<feature type="domain" description="Fucolectin tachylectin-4 pentraxin-1" evidence="8">
    <location>
        <begin position="179"/>
        <end position="308"/>
    </location>
</feature>
<dbReference type="EnsemblMetazoa" id="CLYHEMT010065.1">
    <property type="protein sequence ID" value="CLYHEMP010065.1"/>
    <property type="gene ID" value="CLYHEMG010065"/>
</dbReference>
<dbReference type="PANTHER" id="PTHR45713:SF6">
    <property type="entry name" value="F5_8 TYPE C DOMAIN-CONTAINING PROTEIN"/>
    <property type="match status" value="1"/>
</dbReference>
<evidence type="ECO:0000256" key="5">
    <source>
        <dbReference type="ARBA" id="ARBA00022734"/>
    </source>
</evidence>
<dbReference type="GO" id="GO:0010185">
    <property type="term" value="P:regulation of cellular defense response"/>
    <property type="evidence" value="ECO:0007669"/>
    <property type="project" value="UniProtKB-ARBA"/>
</dbReference>
<keyword evidence="10" id="KW-1185">Reference proteome</keyword>
<keyword evidence="7" id="KW-1015">Disulfide bond</keyword>
<keyword evidence="5" id="KW-0430">Lectin</keyword>
<evidence type="ECO:0000256" key="1">
    <source>
        <dbReference type="ARBA" id="ARBA00002219"/>
    </source>
</evidence>
<evidence type="ECO:0000256" key="2">
    <source>
        <dbReference type="ARBA" id="ARBA00010147"/>
    </source>
</evidence>